<gene>
    <name evidence="2" type="ORF">H8N03_04600</name>
</gene>
<organism evidence="2 3">
    <name type="scientific">Ramlibacter cellulosilyticus</name>
    <dbReference type="NCBI Taxonomy" id="2764187"/>
    <lineage>
        <taxon>Bacteria</taxon>
        <taxon>Pseudomonadati</taxon>
        <taxon>Pseudomonadota</taxon>
        <taxon>Betaproteobacteria</taxon>
        <taxon>Burkholderiales</taxon>
        <taxon>Comamonadaceae</taxon>
        <taxon>Ramlibacter</taxon>
    </lineage>
</organism>
<proteinExistence type="predicted"/>
<dbReference type="AlphaFoldDB" id="A0A923MN98"/>
<reference evidence="2" key="1">
    <citation type="submission" date="2020-08" db="EMBL/GenBank/DDBJ databases">
        <title>Ramlibacter sp. USB13 16S ribosomal RNA gene genome sequencing and assembly.</title>
        <authorList>
            <person name="Kang M."/>
        </authorList>
    </citation>
    <scope>NUCLEOTIDE SEQUENCE</scope>
    <source>
        <strain evidence="2">USB13</strain>
    </source>
</reference>
<dbReference type="EMBL" id="JACORT010000001">
    <property type="protein sequence ID" value="MBC5782213.1"/>
    <property type="molecule type" value="Genomic_DNA"/>
</dbReference>
<feature type="signal peptide" evidence="1">
    <location>
        <begin position="1"/>
        <end position="17"/>
    </location>
</feature>
<keyword evidence="1" id="KW-0732">Signal</keyword>
<evidence type="ECO:0008006" key="4">
    <source>
        <dbReference type="Google" id="ProtNLM"/>
    </source>
</evidence>
<dbReference type="Proteomes" id="UP000608513">
    <property type="component" value="Unassembled WGS sequence"/>
</dbReference>
<feature type="chain" id="PRO_5037433549" description="DUF1571 domain-containing protein" evidence="1">
    <location>
        <begin position="18"/>
        <end position="213"/>
    </location>
</feature>
<comment type="caution">
    <text evidence="2">The sequence shown here is derived from an EMBL/GenBank/DDBJ whole genome shotgun (WGS) entry which is preliminary data.</text>
</comment>
<name>A0A923MN98_9BURK</name>
<sequence>MKAVAVLLAAALPLAAAQPPPPPSEAERLLFLHEHLANVGEPRVLRYRYVEDAQAQERVTDRATMTLRTGAGGRCCDVEGTYLSGRGAVQLPDIPQARANPVLLYFLEGEVRRLQRTTQGQAAHFRRRMRQALVDEATIADTPVRWGDRTVPGRTVRMAPFLNDPYRGRFPEQAATEYAFVLSDAVPGGVYSMEAALPGGAARRTLTLEDPQP</sequence>
<evidence type="ECO:0000256" key="1">
    <source>
        <dbReference type="SAM" id="SignalP"/>
    </source>
</evidence>
<evidence type="ECO:0000313" key="3">
    <source>
        <dbReference type="Proteomes" id="UP000608513"/>
    </source>
</evidence>
<evidence type="ECO:0000313" key="2">
    <source>
        <dbReference type="EMBL" id="MBC5782213.1"/>
    </source>
</evidence>
<keyword evidence="3" id="KW-1185">Reference proteome</keyword>
<dbReference type="RefSeq" id="WP_187074924.1">
    <property type="nucleotide sequence ID" value="NZ_JACORT010000001.1"/>
</dbReference>
<protein>
    <recommendedName>
        <fullName evidence="4">DUF1571 domain-containing protein</fullName>
    </recommendedName>
</protein>
<accession>A0A923MN98</accession>